<proteinExistence type="predicted"/>
<reference evidence="3 4" key="1">
    <citation type="submission" date="2018-06" db="EMBL/GenBank/DDBJ databases">
        <authorList>
            <consortium name="Pathogen Informatics"/>
            <person name="Doyle S."/>
        </authorList>
    </citation>
    <scope>NUCLEOTIDE SEQUENCE [LARGE SCALE GENOMIC DNA]</scope>
    <source>
        <strain evidence="3 4">NCTC11009</strain>
    </source>
</reference>
<evidence type="ECO:0000313" key="4">
    <source>
        <dbReference type="Proteomes" id="UP000250242"/>
    </source>
</evidence>
<dbReference type="EC" id="2.7.7.-" evidence="3"/>
<gene>
    <name evidence="3" type="primary">traC_1</name>
    <name evidence="3" type="ORF">NCTC11009_01660</name>
</gene>
<dbReference type="GO" id="GO:0016817">
    <property type="term" value="F:hydrolase activity, acting on acid anhydrides"/>
    <property type="evidence" value="ECO:0007669"/>
    <property type="project" value="InterPro"/>
</dbReference>
<keyword evidence="3" id="KW-0808">Transferase</keyword>
<protein>
    <submittedName>
        <fullName evidence="3">DNA primase TraC</fullName>
        <ecNumber evidence="3">2.7.7.-</ecNumber>
    </submittedName>
</protein>
<feature type="compositionally biased region" description="Basic and acidic residues" evidence="1">
    <location>
        <begin position="620"/>
        <end position="659"/>
    </location>
</feature>
<feature type="domain" description="Toprim" evidence="2">
    <location>
        <begin position="216"/>
        <end position="291"/>
    </location>
</feature>
<evidence type="ECO:0000259" key="2">
    <source>
        <dbReference type="SMART" id="SM00493"/>
    </source>
</evidence>
<dbReference type="InterPro" id="IPR006171">
    <property type="entry name" value="TOPRIM_dom"/>
</dbReference>
<organism evidence="3 4">
    <name type="scientific">Oligella urethralis</name>
    <dbReference type="NCBI Taxonomy" id="90245"/>
    <lineage>
        <taxon>Bacteria</taxon>
        <taxon>Pseudomonadati</taxon>
        <taxon>Pseudomonadota</taxon>
        <taxon>Betaproteobacteria</taxon>
        <taxon>Burkholderiales</taxon>
        <taxon>Alcaligenaceae</taxon>
        <taxon>Oligella</taxon>
    </lineage>
</organism>
<dbReference type="Pfam" id="PF08707">
    <property type="entry name" value="PriCT_2"/>
    <property type="match status" value="1"/>
</dbReference>
<dbReference type="GO" id="GO:0016779">
    <property type="term" value="F:nucleotidyltransferase activity"/>
    <property type="evidence" value="ECO:0007669"/>
    <property type="project" value="UniProtKB-KW"/>
</dbReference>
<dbReference type="RefSeq" id="WP_113062666.1">
    <property type="nucleotide sequence ID" value="NZ_UATH01000001.1"/>
</dbReference>
<dbReference type="Pfam" id="PF13362">
    <property type="entry name" value="Toprim_3"/>
    <property type="match status" value="1"/>
</dbReference>
<evidence type="ECO:0000313" key="3">
    <source>
        <dbReference type="EMBL" id="SPY08434.1"/>
    </source>
</evidence>
<dbReference type="EMBL" id="UATH01000001">
    <property type="protein sequence ID" value="SPY08434.1"/>
    <property type="molecule type" value="Genomic_DNA"/>
</dbReference>
<sequence length="769" mass="86774">MASPYQTPPSISEIETALDYIDNHDRMRWLKIGAALKSELGEDGFSIWDKWSQSAKNYNKGVMNSQWKSLIPGKFNIGTLFYEAMQKGYQPTKEATPLSSQEIAERRAAAIAARQEAEAIRKEEQRVASLEAQKEYEALSPVRSLNHDYLVAKLIDDPKLLNRVRRDGDDLVIPLRKHGEITGLQKINGTGWKSFTKGMELKGSSFVMGPWGNREKGLVLTEGYATAVSIHKATGLTTIVCFAGFNIKSVAESLPKDLDGPIYIAADYDLPSQSGKRAGLEYALAAKAVLGEKATVIEPHFSENDFQMFESLYGTRPSDFNDLHKLHGLEAVNDQFSQKIKEIEVKQSIVSVHLPENEVKTQAEAILEENSISPDRFRIEELREERGDDYVEKSEFTTHTVNEQNIEDDNIKQPTDQAAEQTIKSPSADLEEESGKERIDVEKELRRPVILNHDYDHPPGELKAKFVFTKSGEYIDKDGYYHFADKGDNLKTNKRDLDTVRAMLEVANAKNWEAIQLKGNKEFKRLAYIEASIQGIEARGYTPTERDLAIIKQEREVRGFNTIKEAHTILKSSQETTTRQMPEGATTEREENTSPTPPPQSTDKTSPVKDGATTDEIENEASKRSLAREEAEKDKVANQNRAPDRAVVEDSERVDEKGAEVPMAGIGGNEIRSELRAFMNSFTTKQQGLNADSMAMLRLMKRMVQPMVSNLNKEHRDQAIRNFNEKIDQSITGDRLNIDFPGDRSRPTAEHETPRENSFRDYQPVERTR</sequence>
<dbReference type="InterPro" id="IPR040677">
    <property type="entry name" value="LPD7"/>
</dbReference>
<feature type="compositionally biased region" description="Polar residues" evidence="1">
    <location>
        <begin position="412"/>
        <end position="425"/>
    </location>
</feature>
<dbReference type="CDD" id="cd01029">
    <property type="entry name" value="TOPRIM_primases"/>
    <property type="match status" value="1"/>
</dbReference>
<feature type="region of interest" description="Disordered" evidence="1">
    <location>
        <begin position="397"/>
        <end position="437"/>
    </location>
</feature>
<feature type="compositionally biased region" description="Basic and acidic residues" evidence="1">
    <location>
        <begin position="741"/>
        <end position="769"/>
    </location>
</feature>
<keyword evidence="3" id="KW-0548">Nucleotidyltransferase</keyword>
<evidence type="ECO:0000256" key="1">
    <source>
        <dbReference type="SAM" id="MobiDB-lite"/>
    </source>
</evidence>
<dbReference type="Proteomes" id="UP000250242">
    <property type="component" value="Unassembled WGS sequence"/>
</dbReference>
<accession>A0A2X1WIP4</accession>
<dbReference type="InterPro" id="IPR014819">
    <property type="entry name" value="PriCT_2"/>
</dbReference>
<dbReference type="SMART" id="SM00493">
    <property type="entry name" value="TOPRIM"/>
    <property type="match status" value="1"/>
</dbReference>
<feature type="compositionally biased region" description="Polar residues" evidence="1">
    <location>
        <begin position="570"/>
        <end position="580"/>
    </location>
</feature>
<dbReference type="InterPro" id="IPR034154">
    <property type="entry name" value="TOPRIM_DnaG/twinkle"/>
</dbReference>
<feature type="region of interest" description="Disordered" evidence="1">
    <location>
        <begin position="731"/>
        <end position="769"/>
    </location>
</feature>
<feature type="region of interest" description="Disordered" evidence="1">
    <location>
        <begin position="568"/>
        <end position="664"/>
    </location>
</feature>
<name>A0A2X1WIP4_9BURK</name>
<dbReference type="AlphaFoldDB" id="A0A2X1WIP4"/>
<dbReference type="Pfam" id="PF18821">
    <property type="entry name" value="LPD7"/>
    <property type="match status" value="1"/>
</dbReference>